<dbReference type="EMBL" id="UIGY01000002">
    <property type="protein sequence ID" value="SUZ07837.1"/>
    <property type="molecule type" value="Genomic_DNA"/>
</dbReference>
<feature type="signal peptide" evidence="1">
    <location>
        <begin position="1"/>
        <end position="22"/>
    </location>
</feature>
<feature type="chain" id="PRO_5016863674" evidence="1">
    <location>
        <begin position="23"/>
        <end position="121"/>
    </location>
</feature>
<reference evidence="2" key="1">
    <citation type="submission" date="2018-07" db="EMBL/GenBank/DDBJ databases">
        <authorList>
            <person name="Quirk P.G."/>
            <person name="Krulwich T.A."/>
        </authorList>
    </citation>
    <scope>NUCLEOTIDE SEQUENCE</scope>
    <source>
        <strain evidence="2">96224</strain>
    </source>
</reference>
<evidence type="ECO:0000256" key="1">
    <source>
        <dbReference type="SAM" id="SignalP"/>
    </source>
</evidence>
<proteinExistence type="predicted"/>
<dbReference type="AlphaFoldDB" id="A0A381L2Q3"/>
<name>A0A381L2Q3_BLUGR</name>
<evidence type="ECO:0000313" key="2">
    <source>
        <dbReference type="EMBL" id="SUZ07837.1"/>
    </source>
</evidence>
<gene>
    <name evidence="2" type="ORF">BGT96224V2_LOCUS1053</name>
</gene>
<organism evidence="2">
    <name type="scientific">Blumeria graminis f. sp. tritici 96224</name>
    <dbReference type="NCBI Taxonomy" id="1268274"/>
    <lineage>
        <taxon>Eukaryota</taxon>
        <taxon>Fungi</taxon>
        <taxon>Dikarya</taxon>
        <taxon>Ascomycota</taxon>
        <taxon>Pezizomycotina</taxon>
        <taxon>Leotiomycetes</taxon>
        <taxon>Erysiphales</taxon>
        <taxon>Erysiphaceae</taxon>
        <taxon>Blumeria</taxon>
    </lineage>
</organism>
<sequence>MNLLHFTEITTILCFFTSSCMAQTLTDGFPMYNCYGVIFYSENVLATAILSKRTANGAMKGYPQIYVGTNLGGTAPHTIFPISNDTLFDSSSSQPFYFLIVDSKGLQVGMAYLGLDGYIQC</sequence>
<keyword evidence="1" id="KW-0732">Signal</keyword>
<protein>
    <submittedName>
        <fullName evidence="2">BgtE-20049</fullName>
    </submittedName>
</protein>
<accession>A0A381L2Q3</accession>